<dbReference type="SUPFAM" id="SSF52218">
    <property type="entry name" value="Flavoproteins"/>
    <property type="match status" value="1"/>
</dbReference>
<dbReference type="Proteomes" id="UP000042527">
    <property type="component" value="Unassembled WGS sequence"/>
</dbReference>
<dbReference type="InterPro" id="IPR029039">
    <property type="entry name" value="Flavoprotein-like_sf"/>
</dbReference>
<dbReference type="AlphaFoldDB" id="A0A0B7GVQ6"/>
<dbReference type="SUPFAM" id="SSF54862">
    <property type="entry name" value="4Fe-4S ferredoxins"/>
    <property type="match status" value="1"/>
</dbReference>
<dbReference type="Gene3D" id="3.30.70.20">
    <property type="match status" value="1"/>
</dbReference>
<dbReference type="PROSITE" id="PS51379">
    <property type="entry name" value="4FE4S_FER_2"/>
    <property type="match status" value="1"/>
</dbReference>
<dbReference type="Gene3D" id="3.40.50.360">
    <property type="match status" value="1"/>
</dbReference>
<dbReference type="RefSeq" id="WP_024753218.1">
    <property type="nucleotide sequence ID" value="NZ_CDNC01000005.1"/>
</dbReference>
<dbReference type="PANTHER" id="PTHR43122">
    <property type="entry name" value="FERREDOXIN SUBUNIT OF PYRUVATE:FLAVODOXIN OXIDOREDUCTASE-RELATED"/>
    <property type="match status" value="1"/>
</dbReference>
<organism evidence="1 2">
    <name type="scientific">Treponema phagedenis</name>
    <dbReference type="NCBI Taxonomy" id="162"/>
    <lineage>
        <taxon>Bacteria</taxon>
        <taxon>Pseudomonadati</taxon>
        <taxon>Spirochaetota</taxon>
        <taxon>Spirochaetia</taxon>
        <taxon>Spirochaetales</taxon>
        <taxon>Treponemataceae</taxon>
        <taxon>Treponema</taxon>
    </lineage>
</organism>
<gene>
    <name evidence="1" type="ORF">TPHV1_130058</name>
</gene>
<reference evidence="2" key="1">
    <citation type="submission" date="2015-01" db="EMBL/GenBank/DDBJ databases">
        <authorList>
            <person name="Manzoor Shahid"/>
            <person name="Zubair Saima"/>
        </authorList>
    </citation>
    <scope>NUCLEOTIDE SEQUENCE [LARGE SCALE GENOMIC DNA]</scope>
    <source>
        <strain evidence="2">V1</strain>
    </source>
</reference>
<dbReference type="InterPro" id="IPR017900">
    <property type="entry name" value="4Fe4S_Fe_S_CS"/>
</dbReference>
<evidence type="ECO:0000313" key="1">
    <source>
        <dbReference type="EMBL" id="CEM61020.1"/>
    </source>
</evidence>
<sequence length="273" mass="29690">MATIKKVKAVFFSATGKTKNIILQCAKNLADNLAVPLETDDFTLPKNHTAVRQFSAEDLVVFGTPTYAGRIPNKVLPFVQELFQGNGALTVSLVTFGNRSFDNSLTELQSELTKNNFRVIGAGAFVCEHAFADIALTRPDKTDFDLLNNLCTAVLDKLKTQTDFPALAVRGNEKLEGYYKPLGLDGQPTNFLKAKPITDMTKCDRCGVCIKVCPMGSIAADDPANVFGICIKCQACLVYCHTGAKSFDDPAFLSHKAMLEKNYTAPAASEIFV</sequence>
<proteinExistence type="predicted"/>
<name>A0A0B7GVQ6_TREPH</name>
<dbReference type="PROSITE" id="PS00198">
    <property type="entry name" value="4FE4S_FER_1"/>
    <property type="match status" value="1"/>
</dbReference>
<protein>
    <submittedName>
        <fullName evidence="1">4Fe-4S binding domain protein</fullName>
    </submittedName>
</protein>
<accession>A0A0B7GVQ6</accession>
<dbReference type="PANTHER" id="PTHR43122:SF1">
    <property type="entry name" value="IRON-SULFUR-BINDING PROTEIN"/>
    <property type="match status" value="1"/>
</dbReference>
<dbReference type="Pfam" id="PF00037">
    <property type="entry name" value="Fer4"/>
    <property type="match status" value="1"/>
</dbReference>
<dbReference type="OrthoDB" id="9813995at2"/>
<keyword evidence="2" id="KW-1185">Reference proteome</keyword>
<dbReference type="InterPro" id="IPR017896">
    <property type="entry name" value="4Fe4S_Fe-S-bd"/>
</dbReference>
<dbReference type="EMBL" id="CDNC01000005">
    <property type="protein sequence ID" value="CEM61020.1"/>
    <property type="molecule type" value="Genomic_DNA"/>
</dbReference>
<evidence type="ECO:0000313" key="2">
    <source>
        <dbReference type="Proteomes" id="UP000042527"/>
    </source>
</evidence>